<dbReference type="InterPro" id="IPR007848">
    <property type="entry name" value="Small_mtfrase_dom"/>
</dbReference>
<dbReference type="PROSITE" id="PS00092">
    <property type="entry name" value="N6_MTASE"/>
    <property type="match status" value="1"/>
</dbReference>
<comment type="caution">
    <text evidence="5">The sequence shown here is derived from an EMBL/GenBank/DDBJ whole genome shotgun (WGS) entry which is preliminary data.</text>
</comment>
<evidence type="ECO:0000256" key="1">
    <source>
        <dbReference type="ARBA" id="ARBA00022603"/>
    </source>
</evidence>
<evidence type="ECO:0000313" key="6">
    <source>
        <dbReference type="Proteomes" id="UP000275137"/>
    </source>
</evidence>
<reference evidence="5 6" key="1">
    <citation type="submission" date="2018-10" db="EMBL/GenBank/DDBJ databases">
        <authorList>
            <person name="Chen W.-M."/>
        </authorList>
    </citation>
    <scope>NUCLEOTIDE SEQUENCE [LARGE SCALE GENOMIC DNA]</scope>
    <source>
        <strain evidence="5 6">H-5</strain>
    </source>
</reference>
<dbReference type="Proteomes" id="UP000275137">
    <property type="component" value="Unassembled WGS sequence"/>
</dbReference>
<dbReference type="GO" id="GO:0003676">
    <property type="term" value="F:nucleic acid binding"/>
    <property type="evidence" value="ECO:0007669"/>
    <property type="project" value="InterPro"/>
</dbReference>
<dbReference type="PANTHER" id="PTHR18895:SF74">
    <property type="entry name" value="MTRF1L RELEASE FACTOR GLUTAMINE METHYLTRANSFERASE"/>
    <property type="match status" value="1"/>
</dbReference>
<accession>A0A3N0V374</accession>
<feature type="compositionally biased region" description="Polar residues" evidence="3">
    <location>
        <begin position="149"/>
        <end position="163"/>
    </location>
</feature>
<evidence type="ECO:0000256" key="3">
    <source>
        <dbReference type="SAM" id="MobiDB-lite"/>
    </source>
</evidence>
<evidence type="ECO:0000256" key="2">
    <source>
        <dbReference type="ARBA" id="ARBA00022691"/>
    </source>
</evidence>
<dbReference type="InterPro" id="IPR002052">
    <property type="entry name" value="DNA_methylase_N6_adenine_CS"/>
</dbReference>
<dbReference type="Pfam" id="PF05175">
    <property type="entry name" value="MTS"/>
    <property type="match status" value="1"/>
</dbReference>
<keyword evidence="1 5" id="KW-0489">Methyltransferase</keyword>
<dbReference type="SUPFAM" id="SSF53335">
    <property type="entry name" value="S-adenosyl-L-methionine-dependent methyltransferases"/>
    <property type="match status" value="1"/>
</dbReference>
<keyword evidence="6" id="KW-1185">Reference proteome</keyword>
<sequence>MPSNTTTPCIQWTETTPDGASRLRKARWYSDKSAPGPKRVMAVDDRLSADEAFRLASSGTALLWQGDYHNARQLLQAMARRMDSRASKRKAIHHDNPAEAFHQHRQSQAQRANTLGMLLIPLQQDYHIPLRRAPDVQAACEAAWGPYQTSHQTASHNQASSEDQTSHEEQTNCEAVLPGAVSLRALQGVTGAYEWYRQGVEVTALNGRIHPRYGVFSPVRGEYVALLAEAALPAALQQHSLAFDIGTGTGVLAAMLAKRGISKVIATDQDPRALACAADNLQRLQYTQQVQLLATDMFPDGQAALIVCNPPWIPARPSAPVEYAIYDPDSRMLRSFLAGLAAHLLPGGEGWLILSDIAEHLGLRDRAQLLDWIDTAGLQVMQRLDTRPQHPKSQDHDDPLHQARSRELTSLWKLALK</sequence>
<evidence type="ECO:0000313" key="5">
    <source>
        <dbReference type="EMBL" id="ROH87042.1"/>
    </source>
</evidence>
<gene>
    <name evidence="5" type="ORF">ED236_04950</name>
</gene>
<dbReference type="GO" id="GO:0032259">
    <property type="term" value="P:methylation"/>
    <property type="evidence" value="ECO:0007669"/>
    <property type="project" value="UniProtKB-KW"/>
</dbReference>
<organism evidence="5 6">
    <name type="scientific">Pseudomethylobacillus aquaticus</name>
    <dbReference type="NCBI Taxonomy" id="2676064"/>
    <lineage>
        <taxon>Bacteria</taxon>
        <taxon>Pseudomonadati</taxon>
        <taxon>Pseudomonadota</taxon>
        <taxon>Betaproteobacteria</taxon>
        <taxon>Nitrosomonadales</taxon>
        <taxon>Methylophilaceae</taxon>
        <taxon>Pseudomethylobacillus</taxon>
    </lineage>
</organism>
<dbReference type="Gene3D" id="3.40.50.150">
    <property type="entry name" value="Vaccinia Virus protein VP39"/>
    <property type="match status" value="1"/>
</dbReference>
<dbReference type="RefSeq" id="WP_123236848.1">
    <property type="nucleotide sequence ID" value="NZ_RJVP01000002.1"/>
</dbReference>
<dbReference type="CDD" id="cd02440">
    <property type="entry name" value="AdoMet_MTases"/>
    <property type="match status" value="1"/>
</dbReference>
<evidence type="ECO:0000259" key="4">
    <source>
        <dbReference type="Pfam" id="PF05175"/>
    </source>
</evidence>
<dbReference type="EMBL" id="RJVP01000002">
    <property type="protein sequence ID" value="ROH87042.1"/>
    <property type="molecule type" value="Genomic_DNA"/>
</dbReference>
<keyword evidence="2" id="KW-0949">S-adenosyl-L-methionine</keyword>
<dbReference type="InterPro" id="IPR050320">
    <property type="entry name" value="N5-glutamine_MTase"/>
</dbReference>
<feature type="domain" description="Methyltransferase small" evidence="4">
    <location>
        <begin position="209"/>
        <end position="313"/>
    </location>
</feature>
<protein>
    <submittedName>
        <fullName evidence="5">Class I SAM-dependent methyltransferase</fullName>
    </submittedName>
</protein>
<proteinExistence type="predicted"/>
<dbReference type="AlphaFoldDB" id="A0A3N0V374"/>
<dbReference type="GO" id="GO:0036009">
    <property type="term" value="F:protein-glutamine N-methyltransferase activity"/>
    <property type="evidence" value="ECO:0007669"/>
    <property type="project" value="TreeGrafter"/>
</dbReference>
<keyword evidence="5" id="KW-0808">Transferase</keyword>
<dbReference type="InterPro" id="IPR029063">
    <property type="entry name" value="SAM-dependent_MTases_sf"/>
</dbReference>
<dbReference type="PANTHER" id="PTHR18895">
    <property type="entry name" value="HEMK METHYLTRANSFERASE"/>
    <property type="match status" value="1"/>
</dbReference>
<feature type="region of interest" description="Disordered" evidence="3">
    <location>
        <begin position="149"/>
        <end position="170"/>
    </location>
</feature>
<name>A0A3N0V374_9PROT</name>